<reference evidence="11" key="1">
    <citation type="submission" date="2022-01" db="EMBL/GenBank/DDBJ databases">
        <title>Genome Sequence Resource for Two Populations of Ditylenchus destructor, the Migratory Endoparasitic Phytonematode.</title>
        <authorList>
            <person name="Zhang H."/>
            <person name="Lin R."/>
            <person name="Xie B."/>
        </authorList>
    </citation>
    <scope>NUCLEOTIDE SEQUENCE</scope>
    <source>
        <strain evidence="11">BazhouSP</strain>
    </source>
</reference>
<dbReference type="GO" id="GO:0016286">
    <property type="term" value="F:small conductance calcium-activated potassium channel activity"/>
    <property type="evidence" value="ECO:0007669"/>
    <property type="project" value="InterPro"/>
</dbReference>
<comment type="subcellular location">
    <subcellularLocation>
        <location evidence="1">Membrane</location>
        <topology evidence="1">Multi-pass membrane protein</topology>
    </subcellularLocation>
</comment>
<evidence type="ECO:0000256" key="3">
    <source>
        <dbReference type="ARBA" id="ARBA00022692"/>
    </source>
</evidence>
<accession>A0AAD4MTD4</accession>
<dbReference type="SUPFAM" id="SSF81327">
    <property type="entry name" value="Small-conductance potassium channel"/>
    <property type="match status" value="1"/>
</dbReference>
<proteinExistence type="predicted"/>
<evidence type="ECO:0000259" key="10">
    <source>
        <dbReference type="SMART" id="SM01053"/>
    </source>
</evidence>
<evidence type="ECO:0000256" key="8">
    <source>
        <dbReference type="SAM" id="MobiDB-lite"/>
    </source>
</evidence>
<evidence type="ECO:0000256" key="6">
    <source>
        <dbReference type="ARBA" id="ARBA00023136"/>
    </source>
</evidence>
<feature type="transmembrane region" description="Helical" evidence="9">
    <location>
        <begin position="354"/>
        <end position="375"/>
    </location>
</feature>
<evidence type="ECO:0000256" key="9">
    <source>
        <dbReference type="SAM" id="Phobius"/>
    </source>
</evidence>
<evidence type="ECO:0000256" key="1">
    <source>
        <dbReference type="ARBA" id="ARBA00004141"/>
    </source>
</evidence>
<evidence type="ECO:0000313" key="11">
    <source>
        <dbReference type="EMBL" id="KAI1704695.1"/>
    </source>
</evidence>
<name>A0AAD4MTD4_9BILA</name>
<dbReference type="SMART" id="SM01053">
    <property type="entry name" value="CaMBD"/>
    <property type="match status" value="1"/>
</dbReference>
<keyword evidence="12" id="KW-1185">Reference proteome</keyword>
<dbReference type="InterPro" id="IPR015449">
    <property type="entry name" value="K_chnl_Ca-activ_SK"/>
</dbReference>
<evidence type="ECO:0000256" key="7">
    <source>
        <dbReference type="ARBA" id="ARBA00023303"/>
    </source>
</evidence>
<keyword evidence="3 9" id="KW-0812">Transmembrane</keyword>
<keyword evidence="7 11" id="KW-0407">Ion channel</keyword>
<dbReference type="Gene3D" id="1.10.287.70">
    <property type="match status" value="2"/>
</dbReference>
<dbReference type="FunFam" id="1.10.287.70:FF:000183">
    <property type="entry name" value="KCNN (Potassium K ChaNNel, calcium activated)-Like"/>
    <property type="match status" value="1"/>
</dbReference>
<dbReference type="Pfam" id="PF03530">
    <property type="entry name" value="SK_channel"/>
    <property type="match status" value="1"/>
</dbReference>
<keyword evidence="2" id="KW-0813">Transport</keyword>
<evidence type="ECO:0000313" key="12">
    <source>
        <dbReference type="Proteomes" id="UP001201812"/>
    </source>
</evidence>
<dbReference type="SUPFAM" id="SSF81324">
    <property type="entry name" value="Voltage-gated potassium channels"/>
    <property type="match status" value="1"/>
</dbReference>
<dbReference type="EMBL" id="JAKKPZ010000064">
    <property type="protein sequence ID" value="KAI1704695.1"/>
    <property type="molecule type" value="Genomic_DNA"/>
</dbReference>
<gene>
    <name evidence="11" type="ORF">DdX_14048</name>
</gene>
<dbReference type="Proteomes" id="UP001201812">
    <property type="component" value="Unassembled WGS sequence"/>
</dbReference>
<organism evidence="11 12">
    <name type="scientific">Ditylenchus destructor</name>
    <dbReference type="NCBI Taxonomy" id="166010"/>
    <lineage>
        <taxon>Eukaryota</taxon>
        <taxon>Metazoa</taxon>
        <taxon>Ecdysozoa</taxon>
        <taxon>Nematoda</taxon>
        <taxon>Chromadorea</taxon>
        <taxon>Rhabditida</taxon>
        <taxon>Tylenchina</taxon>
        <taxon>Tylenchomorpha</taxon>
        <taxon>Sphaerularioidea</taxon>
        <taxon>Anguinidae</taxon>
        <taxon>Anguininae</taxon>
        <taxon>Ditylenchus</taxon>
    </lineage>
</organism>
<dbReference type="FunFam" id="1.10.287.70:FF:000174">
    <property type="entry name" value="KCNN (Potassium K ChaNNel, calcium activated)-Like"/>
    <property type="match status" value="1"/>
</dbReference>
<dbReference type="Pfam" id="PF02888">
    <property type="entry name" value="CaMBD"/>
    <property type="match status" value="1"/>
</dbReference>
<feature type="region of interest" description="Disordered" evidence="8">
    <location>
        <begin position="1"/>
        <end position="62"/>
    </location>
</feature>
<feature type="region of interest" description="Disordered" evidence="8">
    <location>
        <begin position="179"/>
        <end position="210"/>
    </location>
</feature>
<dbReference type="PRINTS" id="PR01451">
    <property type="entry name" value="SKCHANNEL"/>
</dbReference>
<feature type="transmembrane region" description="Helical" evidence="9">
    <location>
        <begin position="551"/>
        <end position="572"/>
    </location>
</feature>
<keyword evidence="6 9" id="KW-0472">Membrane</keyword>
<keyword evidence="5" id="KW-0406">Ion transport</keyword>
<dbReference type="GO" id="GO:0005516">
    <property type="term" value="F:calmodulin binding"/>
    <property type="evidence" value="ECO:0007669"/>
    <property type="project" value="InterPro"/>
</dbReference>
<dbReference type="InterPro" id="IPR004178">
    <property type="entry name" value="CaM-bd_dom"/>
</dbReference>
<feature type="transmembrane region" description="Helical" evidence="9">
    <location>
        <begin position="485"/>
        <end position="510"/>
    </location>
</feature>
<feature type="compositionally biased region" description="Polar residues" evidence="8">
    <location>
        <begin position="1"/>
        <end position="11"/>
    </location>
</feature>
<feature type="domain" description="Calmodulin-binding" evidence="10">
    <location>
        <begin position="590"/>
        <end position="666"/>
    </location>
</feature>
<feature type="compositionally biased region" description="Basic residues" evidence="8">
    <location>
        <begin position="187"/>
        <end position="196"/>
    </location>
</feature>
<evidence type="ECO:0000256" key="2">
    <source>
        <dbReference type="ARBA" id="ARBA00022448"/>
    </source>
</evidence>
<evidence type="ECO:0000256" key="5">
    <source>
        <dbReference type="ARBA" id="ARBA00023065"/>
    </source>
</evidence>
<protein>
    <submittedName>
        <fullName evidence="11">Calcium-activated SK potassium channel domain-containing protein</fullName>
    </submittedName>
</protein>
<dbReference type="Pfam" id="PF07885">
    <property type="entry name" value="Ion_trans_2"/>
    <property type="match status" value="1"/>
</dbReference>
<dbReference type="InterPro" id="IPR036122">
    <property type="entry name" value="CaM-bd_dom_sf"/>
</dbReference>
<feature type="transmembrane region" description="Helical" evidence="9">
    <location>
        <begin position="322"/>
        <end position="339"/>
    </location>
</feature>
<dbReference type="InterPro" id="IPR013099">
    <property type="entry name" value="K_chnl_dom"/>
</dbReference>
<evidence type="ECO:0000256" key="4">
    <source>
        <dbReference type="ARBA" id="ARBA00022989"/>
    </source>
</evidence>
<dbReference type="GO" id="GO:0016020">
    <property type="term" value="C:membrane"/>
    <property type="evidence" value="ECO:0007669"/>
    <property type="project" value="UniProtKB-SubCell"/>
</dbReference>
<dbReference type="PANTHER" id="PTHR10153">
    <property type="entry name" value="SMALL CONDUCTANCE CALCIUM-ACTIVATED POTASSIUM CHANNEL"/>
    <property type="match status" value="1"/>
</dbReference>
<comment type="caution">
    <text evidence="11">The sequence shown here is derived from an EMBL/GenBank/DDBJ whole genome shotgun (WGS) entry which is preliminary data.</text>
</comment>
<feature type="transmembrane region" description="Helical" evidence="9">
    <location>
        <begin position="522"/>
        <end position="539"/>
    </location>
</feature>
<sequence>MLQTRPKNSFGHSPKAGHPLITNSRRTNETKAQHSVGTSEEIERDNRKRWSQSPSSFHQSFDDRLRLPEYSSGLSNSCSDLTQEFRHGNQNRRGAFCSGGDSGKTSINSGNNVRNFSGGNHHAPCTAVGSTASGQMVRPPPLGNMTRSPQSSIDGDVGQISMGLLRMNGAIAPFKTLLNSDSARSPGPHHGHHSHKFASGSSASTTAIDNSGNFATPPAFDINGHRLATAVTSAGVASSPSGLLDYARRKESWSPSPFTTDRGVKTTLLSEGDHVSKKSLSSLVSHLSDVELQKVQDEAKPMKEKGGRLIQRQYLFHVRRETSDYALIFALIGIVLMIIENELSSAHIYERGSFISVLLRSLILLSTIVLVAMVIKFHIHEVQLFMNANSAEDWRIAVSPKRCAQMTIEVVVCGICPLPVDLSFNWTTVDQSSTTEVPIDVLLSIPMFFRLFWVCRVMLLHSRLFTDASSRSIAGLNRVNFNARFVLKTLMTLCPGTMLMVFTASLWVVAGWILRLCERHHNYLNSLWLIAITFLSVGYGDIVPNTYCGRIMAVVTGILGTCTSSMVVAVIARKLELTRAEKHVHNFMMDTQLTKQLKHSAANVLRETWLIYKHRRLVDKIDTATIRHHQRKFLVAICALRKVKHDQRKLQENSLSLGDVAKIITNTYEIIHDISSTQEGLALRITTVEHQLLDIQRELGGISEMLKVLVQNSTGAYSRPQITSHMNMGQENVFENALLAVPGVAYGNGSFAGVSSLVSLIQTLITAIQELLKIPDTGSSFPSAPGSAVTGILGSLPLDFHLNEVAEAKILKGSELEPVIKFALYFFSGRILFLRLSHH</sequence>
<dbReference type="AlphaFoldDB" id="A0AAD4MTD4"/>
<keyword evidence="4 9" id="KW-1133">Transmembrane helix</keyword>